<reference evidence="1" key="2">
    <citation type="submission" date="2021-04" db="EMBL/GenBank/DDBJ databases">
        <authorList>
            <person name="Gilroy R."/>
        </authorList>
    </citation>
    <scope>NUCLEOTIDE SEQUENCE</scope>
    <source>
        <strain evidence="1">3436</strain>
    </source>
</reference>
<dbReference type="Proteomes" id="UP000824031">
    <property type="component" value="Unassembled WGS sequence"/>
</dbReference>
<reference evidence="1" key="1">
    <citation type="journal article" date="2021" name="PeerJ">
        <title>Extensive microbial diversity within the chicken gut microbiome revealed by metagenomics and culture.</title>
        <authorList>
            <person name="Gilroy R."/>
            <person name="Ravi A."/>
            <person name="Getino M."/>
            <person name="Pursley I."/>
            <person name="Horton D.L."/>
            <person name="Alikhan N.F."/>
            <person name="Baker D."/>
            <person name="Gharbi K."/>
            <person name="Hall N."/>
            <person name="Watson M."/>
            <person name="Adriaenssens E.M."/>
            <person name="Foster-Nyarko E."/>
            <person name="Jarju S."/>
            <person name="Secka A."/>
            <person name="Antonio M."/>
            <person name="Oren A."/>
            <person name="Chaudhuri R.R."/>
            <person name="La Ragione R."/>
            <person name="Hildebrand F."/>
            <person name="Pallen M.J."/>
        </authorList>
    </citation>
    <scope>NUCLEOTIDE SEQUENCE</scope>
    <source>
        <strain evidence="1">3436</strain>
    </source>
</reference>
<dbReference type="AlphaFoldDB" id="A0A9D2F173"/>
<dbReference type="EMBL" id="DXBO01000031">
    <property type="protein sequence ID" value="HIZ47609.1"/>
    <property type="molecule type" value="Genomic_DNA"/>
</dbReference>
<gene>
    <name evidence="1" type="ORF">H9810_02670</name>
</gene>
<accession>A0A9D2F173</accession>
<proteinExistence type="predicted"/>
<evidence type="ECO:0000313" key="1">
    <source>
        <dbReference type="EMBL" id="HIZ47609.1"/>
    </source>
</evidence>
<organism evidence="1 2">
    <name type="scientific">Candidatus Gemmiger excrementavium</name>
    <dbReference type="NCBI Taxonomy" id="2838608"/>
    <lineage>
        <taxon>Bacteria</taxon>
        <taxon>Bacillati</taxon>
        <taxon>Bacillota</taxon>
        <taxon>Clostridia</taxon>
        <taxon>Eubacteriales</taxon>
        <taxon>Gemmiger</taxon>
    </lineage>
</organism>
<protein>
    <submittedName>
        <fullName evidence="1">Uncharacterized protein</fullName>
    </submittedName>
</protein>
<name>A0A9D2F173_9FIRM</name>
<evidence type="ECO:0000313" key="2">
    <source>
        <dbReference type="Proteomes" id="UP000824031"/>
    </source>
</evidence>
<sequence>MNEKKLVKLMKAAYKGGGVKVWRSAKDVLCLVGPGWACAMLWKYVPGPVLGLIAGWCHGLPHKGEGWWCMDAYGDAPDQLDGMPEPLPTLQDSPVLDGSLITMDFACMGYRAAQSDGRRILWFDAVGIDALGRLTTFGGVLLDIRNAMPWGRWHDPETGTVIYLETVERIRPDLTAKLGEIDYRKPGGGSYDRV</sequence>
<comment type="caution">
    <text evidence="1">The sequence shown here is derived from an EMBL/GenBank/DDBJ whole genome shotgun (WGS) entry which is preliminary data.</text>
</comment>